<dbReference type="RefSeq" id="WP_004067353.1">
    <property type="nucleotide sequence ID" value="NC_022084.1"/>
</dbReference>
<keyword evidence="1" id="KW-0472">Membrane</keyword>
<dbReference type="Proteomes" id="UP000015502">
    <property type="component" value="Chromosome"/>
</dbReference>
<dbReference type="AlphaFoldDB" id="H3ZLN8"/>
<proteinExistence type="predicted"/>
<dbReference type="GeneID" id="16549326"/>
<reference evidence="2 3" key="1">
    <citation type="journal article" date="2012" name="J. Bacteriol.">
        <title>Genome sequence of the model hyperthermophilic archaeon Thermococcus litoralis NS-C.</title>
        <authorList>
            <person name="Gardner A.F."/>
            <person name="Kumar S."/>
            <person name="Perler F.B."/>
        </authorList>
    </citation>
    <scope>NUCLEOTIDE SEQUENCE [LARGE SCALE GENOMIC DNA]</scope>
    <source>
        <strain evidence="3">ATCC 51850 / DSM 5473 / JCM 8560 / NS-C</strain>
    </source>
</reference>
<dbReference type="KEGG" id="tlt:OCC_01564"/>
<sequence>MRKGQLLSIDALLSLVIVVMVVGVVMNTNDMIRAEITNLLDWYDRANIANNMLDVLTKNPGYPEDWEENVSGVKMIGLRHGNYSYALDYEKILALNRSKGNLTEIFDQLARGKDFMFEFYVSKFNVSVKGRFPRVYLYNKTFKGLGPGAETVNFVISTDDNPGMDPDPFSVSYIYLRHSGNIFINEEICDLISGNRIDLHQGDYLKFVVAEPVYVLARRAEQEKYLIPSNSIIEIYIDIEVSKGFQMNFGRGNCEEGDIRFSITGHGSLIITVSSYDNTFPNLTSTYNRSRDFYDLSEPLYTIAFINKTFVEDEATIKASMQRSPWIEPVERTFVFLRPVYNLSAGPSDEEPLVYGFMKYKVMDGEVVRIKVNSSSYGNLTLISQLGTEIRGFFVYGNQSDLNATLVWYEYENETRTQKLKSYKGFNGTITVPFKELFGSTDTQNKILLLWLYSLEGWSRDEVEIEFIPEIRYMLEPKFDDAIIKLLVWDDR</sequence>
<protein>
    <submittedName>
        <fullName evidence="2">Uncharacterized protein</fullName>
    </submittedName>
</protein>
<keyword evidence="3" id="KW-1185">Reference proteome</keyword>
<accession>H3ZLN8</accession>
<dbReference type="EMBL" id="CP006670">
    <property type="protein sequence ID" value="EHR79176.1"/>
    <property type="molecule type" value="Genomic_DNA"/>
</dbReference>
<feature type="transmembrane region" description="Helical" evidence="1">
    <location>
        <begin position="7"/>
        <end position="26"/>
    </location>
</feature>
<organism evidence="2 3">
    <name type="scientific">Thermococcus litoralis (strain ATCC 51850 / DSM 5473 / JCM 8560 / NS-C)</name>
    <dbReference type="NCBI Taxonomy" id="523849"/>
    <lineage>
        <taxon>Archaea</taxon>
        <taxon>Methanobacteriati</taxon>
        <taxon>Methanobacteriota</taxon>
        <taxon>Thermococci</taxon>
        <taxon>Thermococcales</taxon>
        <taxon>Thermococcaceae</taxon>
        <taxon>Thermococcus</taxon>
    </lineage>
</organism>
<keyword evidence="1" id="KW-0812">Transmembrane</keyword>
<dbReference type="HOGENOM" id="CLU_034624_0_0_2"/>
<dbReference type="STRING" id="523849.OCC_01564"/>
<keyword evidence="1" id="KW-1133">Transmembrane helix</keyword>
<gene>
    <name evidence="2" type="ORF">OCC_01564</name>
</gene>
<dbReference type="OrthoDB" id="85914at2157"/>
<evidence type="ECO:0000313" key="3">
    <source>
        <dbReference type="Proteomes" id="UP000015502"/>
    </source>
</evidence>
<dbReference type="PaxDb" id="523849-OCC_01564"/>
<evidence type="ECO:0000313" key="2">
    <source>
        <dbReference type="EMBL" id="EHR79176.1"/>
    </source>
</evidence>
<evidence type="ECO:0000256" key="1">
    <source>
        <dbReference type="SAM" id="Phobius"/>
    </source>
</evidence>
<name>H3ZLN8_THELN</name>